<keyword evidence="5" id="KW-1185">Reference proteome</keyword>
<feature type="domain" description="Ap4A phosphorylase 1/2 N-terminal" evidence="3">
    <location>
        <begin position="87"/>
        <end position="194"/>
    </location>
</feature>
<dbReference type="EMBL" id="AZGZ01000016">
    <property type="protein sequence ID" value="KZZ90592.1"/>
    <property type="molecule type" value="Genomic_DNA"/>
</dbReference>
<evidence type="ECO:0000259" key="3">
    <source>
        <dbReference type="Pfam" id="PF19327"/>
    </source>
</evidence>
<proteinExistence type="predicted"/>
<dbReference type="OrthoDB" id="4203409at2759"/>
<sequence>MASDLEVESLRRFDELVESGDIIFQDTEPILVPSKPFNFQFRIADSLTKKPQIDIEVARKLQEQRNSKESSPVEEPATATSPEVKKSGQSTPSGQTASGKPKSPFDRDPPSFILSHPTDTHTLRFNKFCVVRPQFVLHTNEWQSQIDPLHTVDLEAGCNTLSELGEGYMLIFNGGTQGGWSLPHRHMQLLPLSTGPAFGYELWPDIYTSNRCHEDGIITVPEIPYAHALHRLPANLSQITPSKLHDIYLSLLKACDVGESNEYSHNLILTHRWILVIPRLRAAQPGINVINASAMIGMVWIPSKEVWQAWQDYKDLMETMTRFGYPNK</sequence>
<dbReference type="SUPFAM" id="SSF54197">
    <property type="entry name" value="HIT-like"/>
    <property type="match status" value="1"/>
</dbReference>
<dbReference type="PANTHER" id="PTHR38420">
    <property type="entry name" value="AP-4-A PHOSPHORYLASE II"/>
    <property type="match status" value="1"/>
</dbReference>
<protein>
    <submittedName>
        <fullName evidence="4">ATP adenylyltransferase</fullName>
    </submittedName>
</protein>
<organism evidence="4 5">
    <name type="scientific">Ascosphaera apis ARSEF 7405</name>
    <dbReference type="NCBI Taxonomy" id="392613"/>
    <lineage>
        <taxon>Eukaryota</taxon>
        <taxon>Fungi</taxon>
        <taxon>Dikarya</taxon>
        <taxon>Ascomycota</taxon>
        <taxon>Pezizomycotina</taxon>
        <taxon>Eurotiomycetes</taxon>
        <taxon>Eurotiomycetidae</taxon>
        <taxon>Onygenales</taxon>
        <taxon>Ascosphaeraceae</taxon>
        <taxon>Ascosphaera</taxon>
    </lineage>
</organism>
<feature type="region of interest" description="Disordered" evidence="1">
    <location>
        <begin position="58"/>
        <end position="113"/>
    </location>
</feature>
<comment type="caution">
    <text evidence="4">The sequence shown here is derived from an EMBL/GenBank/DDBJ whole genome shotgun (WGS) entry which is preliminary data.</text>
</comment>
<gene>
    <name evidence="4" type="ORF">AAP_03687</name>
</gene>
<dbReference type="VEuPathDB" id="FungiDB:AAP_03687"/>
<feature type="domain" description="ATP adenylyltransferase C-terminal" evidence="2">
    <location>
        <begin position="221"/>
        <end position="326"/>
    </location>
</feature>
<evidence type="ECO:0000259" key="2">
    <source>
        <dbReference type="Pfam" id="PF09830"/>
    </source>
</evidence>
<keyword evidence="4" id="KW-0808">Transferase</keyword>
<feature type="compositionally biased region" description="Polar residues" evidence="1">
    <location>
        <begin position="87"/>
        <end position="98"/>
    </location>
</feature>
<name>A0A167XXD0_9EURO</name>
<dbReference type="GO" id="GO:0003877">
    <property type="term" value="F:ATP:ADP adenylyltransferase activity"/>
    <property type="evidence" value="ECO:0007669"/>
    <property type="project" value="InterPro"/>
</dbReference>
<reference evidence="4 5" key="1">
    <citation type="journal article" date="2016" name="Genome Biol. Evol.">
        <title>Divergent and convergent evolution of fungal pathogenicity.</title>
        <authorList>
            <person name="Shang Y."/>
            <person name="Xiao G."/>
            <person name="Zheng P."/>
            <person name="Cen K."/>
            <person name="Zhan S."/>
            <person name="Wang C."/>
        </authorList>
    </citation>
    <scope>NUCLEOTIDE SEQUENCE [LARGE SCALE GENOMIC DNA]</scope>
    <source>
        <strain evidence="4 5">ARSEF 7405</strain>
    </source>
</reference>
<dbReference type="Pfam" id="PF09830">
    <property type="entry name" value="ATP_transf"/>
    <property type="match status" value="1"/>
</dbReference>
<dbReference type="Gene3D" id="3.30.428.70">
    <property type="match status" value="1"/>
</dbReference>
<dbReference type="PANTHER" id="PTHR38420:SF1">
    <property type="entry name" value="PUTATIVE (AFU_ORTHOLOGUE AFUA_5G14690)-RELATED"/>
    <property type="match status" value="1"/>
</dbReference>
<dbReference type="AlphaFoldDB" id="A0A167XXD0"/>
<dbReference type="InterPro" id="IPR019200">
    <property type="entry name" value="ATP_adenylylTrfase_C"/>
</dbReference>
<accession>A0A167XXD0</accession>
<feature type="compositionally biased region" description="Basic and acidic residues" evidence="1">
    <location>
        <begin position="58"/>
        <end position="68"/>
    </location>
</feature>
<dbReference type="InterPro" id="IPR045759">
    <property type="entry name" value="Ap4A_phos1/2_N"/>
</dbReference>
<keyword evidence="4" id="KW-0548">Nucleotidyltransferase</keyword>
<dbReference type="Pfam" id="PF19327">
    <property type="entry name" value="Ap4A_phos_N"/>
    <property type="match status" value="1"/>
</dbReference>
<dbReference type="InterPro" id="IPR009163">
    <property type="entry name" value="Ap4A_phos1/2"/>
</dbReference>
<evidence type="ECO:0000313" key="4">
    <source>
        <dbReference type="EMBL" id="KZZ90592.1"/>
    </source>
</evidence>
<evidence type="ECO:0000256" key="1">
    <source>
        <dbReference type="SAM" id="MobiDB-lite"/>
    </source>
</evidence>
<dbReference type="InterPro" id="IPR043171">
    <property type="entry name" value="Ap4A_phos1/2-like"/>
</dbReference>
<dbReference type="Proteomes" id="UP000242877">
    <property type="component" value="Unassembled WGS sequence"/>
</dbReference>
<dbReference type="GO" id="GO:0009117">
    <property type="term" value="P:nucleotide metabolic process"/>
    <property type="evidence" value="ECO:0007669"/>
    <property type="project" value="InterPro"/>
</dbReference>
<dbReference type="GO" id="GO:0005524">
    <property type="term" value="F:ATP binding"/>
    <property type="evidence" value="ECO:0007669"/>
    <property type="project" value="InterPro"/>
</dbReference>
<evidence type="ECO:0000313" key="5">
    <source>
        <dbReference type="Proteomes" id="UP000242877"/>
    </source>
</evidence>
<dbReference type="InterPro" id="IPR036265">
    <property type="entry name" value="HIT-like_sf"/>
</dbReference>